<dbReference type="SMR" id="Q8MZR8"/>
<dbReference type="PRINTS" id="PR00411">
    <property type="entry name" value="PNDRDTASEI"/>
</dbReference>
<keyword evidence="9" id="KW-1015">Disulfide bond</keyword>
<evidence type="ECO:0000259" key="12">
    <source>
        <dbReference type="Pfam" id="PF07992"/>
    </source>
</evidence>
<dbReference type="InterPro" id="IPR004099">
    <property type="entry name" value="Pyr_nucl-diS_OxRdtase_dimer"/>
</dbReference>
<keyword evidence="5" id="KW-0285">Flavoprotein</keyword>
<evidence type="ECO:0000256" key="5">
    <source>
        <dbReference type="ARBA" id="ARBA00022630"/>
    </source>
</evidence>
<dbReference type="PANTHER" id="PTHR42737:SF2">
    <property type="entry name" value="GLUTATHIONE REDUCTASE"/>
    <property type="match status" value="1"/>
</dbReference>
<dbReference type="GO" id="GO:0004362">
    <property type="term" value="F:glutathione-disulfide reductase (NADPH) activity"/>
    <property type="evidence" value="ECO:0007669"/>
    <property type="project" value="TreeGrafter"/>
</dbReference>
<dbReference type="InterPro" id="IPR016156">
    <property type="entry name" value="FAD/NAD-linked_Rdtase_dimer_sf"/>
</dbReference>
<dbReference type="Pfam" id="PF02852">
    <property type="entry name" value="Pyr_redox_dim"/>
    <property type="match status" value="1"/>
</dbReference>
<dbReference type="Pfam" id="PF07992">
    <property type="entry name" value="Pyr_redox_2"/>
    <property type="match status" value="1"/>
</dbReference>
<keyword evidence="8" id="KW-0560">Oxidoreductase</keyword>
<dbReference type="PANTHER" id="PTHR42737">
    <property type="entry name" value="GLUTATHIONE REDUCTASE"/>
    <property type="match status" value="1"/>
</dbReference>
<keyword evidence="10" id="KW-0676">Redox-active center</keyword>
<dbReference type="GO" id="GO:0006749">
    <property type="term" value="P:glutathione metabolic process"/>
    <property type="evidence" value="ECO:0007669"/>
    <property type="project" value="TreeGrafter"/>
</dbReference>
<keyword evidence="7" id="KW-0521">NADP</keyword>
<dbReference type="BRENDA" id="1.8.1.12">
    <property type="organism ID" value="2080"/>
</dbReference>
<evidence type="ECO:0000256" key="9">
    <source>
        <dbReference type="ARBA" id="ARBA00023157"/>
    </source>
</evidence>
<dbReference type="GO" id="GO:0005829">
    <property type="term" value="C:cytosol"/>
    <property type="evidence" value="ECO:0007669"/>
    <property type="project" value="TreeGrafter"/>
</dbReference>
<evidence type="ECO:0000313" key="13">
    <source>
        <dbReference type="EMBL" id="AAM28598.1"/>
    </source>
</evidence>
<dbReference type="GO" id="GO:0045454">
    <property type="term" value="P:cell redox homeostasis"/>
    <property type="evidence" value="ECO:0007669"/>
    <property type="project" value="InterPro"/>
</dbReference>
<dbReference type="InterPro" id="IPR036188">
    <property type="entry name" value="FAD/NAD-bd_sf"/>
</dbReference>
<dbReference type="Gene3D" id="3.50.50.60">
    <property type="entry name" value="FAD/NAD(P)-binding domain"/>
    <property type="match status" value="2"/>
</dbReference>
<evidence type="ECO:0000256" key="7">
    <source>
        <dbReference type="ARBA" id="ARBA00022857"/>
    </source>
</evidence>
<dbReference type="InterPro" id="IPR046952">
    <property type="entry name" value="GSHR/TRXR-like"/>
</dbReference>
<dbReference type="PRINTS" id="PR00470">
    <property type="entry name" value="TRYPANRDTASE"/>
</dbReference>
<dbReference type="Gene3D" id="3.30.390.30">
    <property type="match status" value="1"/>
</dbReference>
<proteinExistence type="inferred from homology"/>
<accession>Q8MZR8</accession>
<sequence>CVNVGCVPGKYLLFQYLSYNRESALMGYEFDRSSFRAEVQNLIALLSVAVLNINKSYDEMFRETRGVKRLGAPILNVKNTVHVRESADVASLVLFRLETLFIFLASGSFPHMLNIPGLEECISSDESFELPDPPRRVLVVGGGYISVEFAGIFNAYKPEGGNVTLCYRNELILRGFDLTLREELTKELTANGIQSYTKDFPNKVSLNTDGSESVFESGRKMDYDCIFMAIGRIPFTKDLQLNNAQVLIDKGLIQVDEFSTTIANIEAIGDLTTSLELTPVAINFRALVHTVFGSTPRKTDLSVHSSVFSIPNIGLVGLISEVAHKRFKVVAVYESSFRNLKTNITGSKYSTNHSFIRILGVHNLGLGAPEIIQGINVKLNAKIADFLTIGVHPT</sequence>
<dbReference type="EMBL" id="AF503571">
    <property type="protein sequence ID" value="AAM28598.1"/>
    <property type="molecule type" value="Genomic_DNA"/>
</dbReference>
<keyword evidence="4" id="KW-0963">Cytoplasm</keyword>
<evidence type="ECO:0000256" key="8">
    <source>
        <dbReference type="ARBA" id="ARBA00023002"/>
    </source>
</evidence>
<dbReference type="GO" id="GO:0005739">
    <property type="term" value="C:mitochondrion"/>
    <property type="evidence" value="ECO:0007669"/>
    <property type="project" value="TreeGrafter"/>
</dbReference>
<evidence type="ECO:0000259" key="11">
    <source>
        <dbReference type="Pfam" id="PF02852"/>
    </source>
</evidence>
<protein>
    <submittedName>
        <fullName evidence="13">Putative trypanothione reductase</fullName>
    </submittedName>
</protein>
<name>Q8MZR8_ENTHI</name>
<dbReference type="InterPro" id="IPR001864">
    <property type="entry name" value="Trypnth_redctse"/>
</dbReference>
<reference evidence="13" key="2">
    <citation type="journal article" date="2005" name="Biotechnol. Appl. Biochem.">
        <title>Trypanothione reductase from the human parasite Entamoeba histolytica: a new drug target.</title>
        <authorList>
            <person name="Tamayo E.M."/>
            <person name="Iturbe A."/>
            <person name="Hernandez E."/>
            <person name="Hurtado G."/>
            <person name="de Lourdes Gutierrez-X M."/>
            <person name="Rosales J.L."/>
            <person name="Woolery M."/>
            <person name="Ondarza R.N."/>
        </authorList>
    </citation>
    <scope>NUCLEOTIDE SEQUENCE</scope>
    <source>
        <strain evidence="13">HK9</strain>
    </source>
</reference>
<dbReference type="InterPro" id="IPR023753">
    <property type="entry name" value="FAD/NAD-binding_dom"/>
</dbReference>
<evidence type="ECO:0000256" key="2">
    <source>
        <dbReference type="ARBA" id="ARBA00007532"/>
    </source>
</evidence>
<evidence type="ECO:0000256" key="1">
    <source>
        <dbReference type="ARBA" id="ARBA00001974"/>
    </source>
</evidence>
<feature type="non-terminal residue" evidence="13">
    <location>
        <position position="394"/>
    </location>
</feature>
<keyword evidence="6" id="KW-0274">FAD</keyword>
<dbReference type="SUPFAM" id="SSF51905">
    <property type="entry name" value="FAD/NAD(P)-binding domain"/>
    <property type="match status" value="2"/>
</dbReference>
<reference evidence="13" key="1">
    <citation type="submission" date="2002-04" db="EMBL/GenBank/DDBJ databases">
        <title>Molecular Characterization of a Putative Trypanothione Reductase from Entamoeba histolytica.</title>
        <authorList>
            <person name="Tamayo E."/>
            <person name="Rosales J.L."/>
            <person name="Gutierrez L."/>
            <person name="Ondarza R.N."/>
        </authorList>
    </citation>
    <scope>NUCLEOTIDE SEQUENCE</scope>
    <source>
        <strain evidence="13">HK9</strain>
    </source>
</reference>
<organism evidence="13">
    <name type="scientific">Entamoeba histolytica</name>
    <dbReference type="NCBI Taxonomy" id="5759"/>
    <lineage>
        <taxon>Eukaryota</taxon>
        <taxon>Amoebozoa</taxon>
        <taxon>Evosea</taxon>
        <taxon>Archamoebae</taxon>
        <taxon>Mastigamoebida</taxon>
        <taxon>Entamoebidae</taxon>
        <taxon>Entamoeba</taxon>
    </lineage>
</organism>
<dbReference type="FunFam" id="3.50.50.60:FF:000051">
    <property type="entry name" value="Glutathione reductase"/>
    <property type="match status" value="1"/>
</dbReference>
<comment type="similarity">
    <text evidence="2">Belongs to the class-I pyridine nucleotide-disulfide oxidoreductase family.</text>
</comment>
<dbReference type="PRINTS" id="PR00368">
    <property type="entry name" value="FADPNR"/>
</dbReference>
<feature type="domain" description="FAD/NAD(P)-binding" evidence="12">
    <location>
        <begin position="1"/>
        <end position="282"/>
    </location>
</feature>
<comment type="subunit">
    <text evidence="3">Homodimer.</text>
</comment>
<evidence type="ECO:0000256" key="4">
    <source>
        <dbReference type="ARBA" id="ARBA00022490"/>
    </source>
</evidence>
<dbReference type="GO" id="GO:0034599">
    <property type="term" value="P:cellular response to oxidative stress"/>
    <property type="evidence" value="ECO:0007669"/>
    <property type="project" value="TreeGrafter"/>
</dbReference>
<evidence type="ECO:0000256" key="3">
    <source>
        <dbReference type="ARBA" id="ARBA00011738"/>
    </source>
</evidence>
<dbReference type="GO" id="GO:0050660">
    <property type="term" value="F:flavin adenine dinucleotide binding"/>
    <property type="evidence" value="ECO:0007669"/>
    <property type="project" value="InterPro"/>
</dbReference>
<dbReference type="AlphaFoldDB" id="Q8MZR8"/>
<evidence type="ECO:0000256" key="10">
    <source>
        <dbReference type="ARBA" id="ARBA00023284"/>
    </source>
</evidence>
<comment type="cofactor">
    <cofactor evidence="1">
        <name>FAD</name>
        <dbReference type="ChEBI" id="CHEBI:57692"/>
    </cofactor>
</comment>
<feature type="non-terminal residue" evidence="13">
    <location>
        <position position="1"/>
    </location>
</feature>
<dbReference type="SUPFAM" id="SSF55424">
    <property type="entry name" value="FAD/NAD-linked reductases, dimerisation (C-terminal) domain"/>
    <property type="match status" value="1"/>
</dbReference>
<evidence type="ECO:0000256" key="6">
    <source>
        <dbReference type="ARBA" id="ARBA00022827"/>
    </source>
</evidence>
<feature type="domain" description="Pyridine nucleotide-disulphide oxidoreductase dimerisation" evidence="11">
    <location>
        <begin position="305"/>
        <end position="394"/>
    </location>
</feature>